<name>A0AAV1T585_9STRA</name>
<feature type="compositionally biased region" description="Basic and acidic residues" evidence="1">
    <location>
        <begin position="56"/>
        <end position="65"/>
    </location>
</feature>
<feature type="region of interest" description="Disordered" evidence="1">
    <location>
        <begin position="1"/>
        <end position="94"/>
    </location>
</feature>
<dbReference type="AlphaFoldDB" id="A0AAV1T585"/>
<evidence type="ECO:0000313" key="2">
    <source>
        <dbReference type="EMBL" id="CAK7903937.1"/>
    </source>
</evidence>
<comment type="caution">
    <text evidence="2">The sequence shown here is derived from an EMBL/GenBank/DDBJ whole genome shotgun (WGS) entry which is preliminary data.</text>
</comment>
<proteinExistence type="predicted"/>
<sequence>MSEIFGSSDYSDESPPHASPWNDSTRGDGGDAPIHHHERSHSRDRGITGVRAHAGTNHEARDRNILRHAPQVESPWMPSSRELNRRADMTTEQDQIPLFDYKEVCLPDSSTEIIRAEEEFFTDSFFKHR</sequence>
<organism evidence="2 3">
    <name type="scientific">Peronospora matthiolae</name>
    <dbReference type="NCBI Taxonomy" id="2874970"/>
    <lineage>
        <taxon>Eukaryota</taxon>
        <taxon>Sar</taxon>
        <taxon>Stramenopiles</taxon>
        <taxon>Oomycota</taxon>
        <taxon>Peronosporomycetes</taxon>
        <taxon>Peronosporales</taxon>
        <taxon>Peronosporaceae</taxon>
        <taxon>Peronospora</taxon>
    </lineage>
</organism>
<protein>
    <submittedName>
        <fullName evidence="2">Uncharacterized protein</fullName>
    </submittedName>
</protein>
<accession>A0AAV1T585</accession>
<gene>
    <name evidence="2" type="ORF">PM001_LOCUS2809</name>
</gene>
<dbReference type="Proteomes" id="UP001162060">
    <property type="component" value="Unassembled WGS sequence"/>
</dbReference>
<reference evidence="2" key="1">
    <citation type="submission" date="2024-01" db="EMBL/GenBank/DDBJ databases">
        <authorList>
            <person name="Webb A."/>
        </authorList>
    </citation>
    <scope>NUCLEOTIDE SEQUENCE</scope>
    <source>
        <strain evidence="2">Pm1</strain>
    </source>
</reference>
<evidence type="ECO:0000313" key="3">
    <source>
        <dbReference type="Proteomes" id="UP001162060"/>
    </source>
</evidence>
<dbReference type="EMBL" id="CAKLBY020000028">
    <property type="protein sequence ID" value="CAK7903937.1"/>
    <property type="molecule type" value="Genomic_DNA"/>
</dbReference>
<feature type="compositionally biased region" description="Basic and acidic residues" evidence="1">
    <location>
        <begin position="25"/>
        <end position="46"/>
    </location>
</feature>
<evidence type="ECO:0000256" key="1">
    <source>
        <dbReference type="SAM" id="MobiDB-lite"/>
    </source>
</evidence>